<dbReference type="Proteomes" id="UP000799444">
    <property type="component" value="Unassembled WGS sequence"/>
</dbReference>
<accession>A0A9P4R8P1</accession>
<gene>
    <name evidence="2" type="ORF">EJ04DRAFT_583341</name>
</gene>
<dbReference type="SMART" id="SM00860">
    <property type="entry name" value="SMI1_KNR4"/>
    <property type="match status" value="1"/>
</dbReference>
<evidence type="ECO:0000313" key="3">
    <source>
        <dbReference type="Proteomes" id="UP000799444"/>
    </source>
</evidence>
<dbReference type="OrthoDB" id="2788868at2759"/>
<keyword evidence="3" id="KW-1185">Reference proteome</keyword>
<sequence>MATSAALPLIPWSKKDILKERSSVDVTISVSNTAIDLFVLGYPKHANRLIQALHDAGNGMQFDRALIDSLYAAWLAYDCMPSFVSDPDPNKIFDGLDLGTAEGKSRLQGFRNPSAPKGFPRKQADKFREGTLDEQDLEVAFGALYGESGIAGDGDGTVAAVVELALYLGEREKARQLVQKDVVAIYQHVKNMWRDQTVTAYKTRDWVSNRLGVANATRIWTVLKDEQLGHALDVQDADLEAYVNKGCEVIQQRFANGPIHEYAGKSIRQLLQLLDESYIAARKEDPYIGGAMSLDTESPPKSFLKAPATNDEFHELEAKLASDRHSFKLPAEYVELLKVTNGFYPGTNPENQSSIFYGSAAVEHDEEWIADLGFMLFPFEFTNVYLENVDFPDDVHAFSIGAGGDEGYVLLIEPESTKATLERFEEEYAKASERQKRMYERAAMDLYGGLERLRKMEWLVVEHFNWDSTQYIYG</sequence>
<dbReference type="InterPro" id="IPR018958">
    <property type="entry name" value="Knr4/Smi1-like_dom"/>
</dbReference>
<comment type="caution">
    <text evidence="2">The sequence shown here is derived from an EMBL/GenBank/DDBJ whole genome shotgun (WGS) entry which is preliminary data.</text>
</comment>
<evidence type="ECO:0000313" key="2">
    <source>
        <dbReference type="EMBL" id="KAF2738941.1"/>
    </source>
</evidence>
<name>A0A9P4R8P1_9PLEO</name>
<proteinExistence type="predicted"/>
<dbReference type="AlphaFoldDB" id="A0A9P4R8P1"/>
<dbReference type="InterPro" id="IPR037883">
    <property type="entry name" value="Knr4/Smi1-like_sf"/>
</dbReference>
<protein>
    <recommendedName>
        <fullName evidence="1">Knr4/Smi1-like domain-containing protein</fullName>
    </recommendedName>
</protein>
<feature type="domain" description="Knr4/Smi1-like" evidence="1">
    <location>
        <begin position="307"/>
        <end position="430"/>
    </location>
</feature>
<dbReference type="EMBL" id="ML996106">
    <property type="protein sequence ID" value="KAF2738941.1"/>
    <property type="molecule type" value="Genomic_DNA"/>
</dbReference>
<evidence type="ECO:0000259" key="1">
    <source>
        <dbReference type="SMART" id="SM00860"/>
    </source>
</evidence>
<dbReference type="SUPFAM" id="SSF160631">
    <property type="entry name" value="SMI1/KNR4-like"/>
    <property type="match status" value="1"/>
</dbReference>
<dbReference type="Gene3D" id="3.40.1580.10">
    <property type="entry name" value="SMI1/KNR4-like"/>
    <property type="match status" value="1"/>
</dbReference>
<organism evidence="2 3">
    <name type="scientific">Polyplosphaeria fusca</name>
    <dbReference type="NCBI Taxonomy" id="682080"/>
    <lineage>
        <taxon>Eukaryota</taxon>
        <taxon>Fungi</taxon>
        <taxon>Dikarya</taxon>
        <taxon>Ascomycota</taxon>
        <taxon>Pezizomycotina</taxon>
        <taxon>Dothideomycetes</taxon>
        <taxon>Pleosporomycetidae</taxon>
        <taxon>Pleosporales</taxon>
        <taxon>Tetraplosphaeriaceae</taxon>
        <taxon>Polyplosphaeria</taxon>
    </lineage>
</organism>
<reference evidence="2" key="1">
    <citation type="journal article" date="2020" name="Stud. Mycol.">
        <title>101 Dothideomycetes genomes: a test case for predicting lifestyles and emergence of pathogens.</title>
        <authorList>
            <person name="Haridas S."/>
            <person name="Albert R."/>
            <person name="Binder M."/>
            <person name="Bloem J."/>
            <person name="Labutti K."/>
            <person name="Salamov A."/>
            <person name="Andreopoulos B."/>
            <person name="Baker S."/>
            <person name="Barry K."/>
            <person name="Bills G."/>
            <person name="Bluhm B."/>
            <person name="Cannon C."/>
            <person name="Castanera R."/>
            <person name="Culley D."/>
            <person name="Daum C."/>
            <person name="Ezra D."/>
            <person name="Gonzalez J."/>
            <person name="Henrissat B."/>
            <person name="Kuo A."/>
            <person name="Liang C."/>
            <person name="Lipzen A."/>
            <person name="Lutzoni F."/>
            <person name="Magnuson J."/>
            <person name="Mondo S."/>
            <person name="Nolan M."/>
            <person name="Ohm R."/>
            <person name="Pangilinan J."/>
            <person name="Park H.-J."/>
            <person name="Ramirez L."/>
            <person name="Alfaro M."/>
            <person name="Sun H."/>
            <person name="Tritt A."/>
            <person name="Yoshinaga Y."/>
            <person name="Zwiers L.-H."/>
            <person name="Turgeon B."/>
            <person name="Goodwin S."/>
            <person name="Spatafora J."/>
            <person name="Crous P."/>
            <person name="Grigoriev I."/>
        </authorList>
    </citation>
    <scope>NUCLEOTIDE SEQUENCE</scope>
    <source>
        <strain evidence="2">CBS 125425</strain>
    </source>
</reference>